<reference evidence="1" key="1">
    <citation type="submission" date="2014-11" db="EMBL/GenBank/DDBJ databases">
        <authorList>
            <person name="Amaro Gonzalez C."/>
        </authorList>
    </citation>
    <scope>NUCLEOTIDE SEQUENCE</scope>
</reference>
<sequence>MFRVCFAAMFWVLEFPSNGFLKLNSQLQDYIDNCCLMY</sequence>
<accession>A0A0E9XAX5</accession>
<protein>
    <submittedName>
        <fullName evidence="1">Uncharacterized protein</fullName>
    </submittedName>
</protein>
<proteinExistence type="predicted"/>
<evidence type="ECO:0000313" key="1">
    <source>
        <dbReference type="EMBL" id="JAH99611.1"/>
    </source>
</evidence>
<organism evidence="1">
    <name type="scientific">Anguilla anguilla</name>
    <name type="common">European freshwater eel</name>
    <name type="synonym">Muraena anguilla</name>
    <dbReference type="NCBI Taxonomy" id="7936"/>
    <lineage>
        <taxon>Eukaryota</taxon>
        <taxon>Metazoa</taxon>
        <taxon>Chordata</taxon>
        <taxon>Craniata</taxon>
        <taxon>Vertebrata</taxon>
        <taxon>Euteleostomi</taxon>
        <taxon>Actinopterygii</taxon>
        <taxon>Neopterygii</taxon>
        <taxon>Teleostei</taxon>
        <taxon>Anguilliformes</taxon>
        <taxon>Anguillidae</taxon>
        <taxon>Anguilla</taxon>
    </lineage>
</organism>
<reference evidence="1" key="2">
    <citation type="journal article" date="2015" name="Fish Shellfish Immunol.">
        <title>Early steps in the European eel (Anguilla anguilla)-Vibrio vulnificus interaction in the gills: Role of the RtxA13 toxin.</title>
        <authorList>
            <person name="Callol A."/>
            <person name="Pajuelo D."/>
            <person name="Ebbesson L."/>
            <person name="Teles M."/>
            <person name="MacKenzie S."/>
            <person name="Amaro C."/>
        </authorList>
    </citation>
    <scope>NUCLEOTIDE SEQUENCE</scope>
</reference>
<dbReference type="AlphaFoldDB" id="A0A0E9XAX5"/>
<dbReference type="EMBL" id="GBXM01008966">
    <property type="protein sequence ID" value="JAH99611.1"/>
    <property type="molecule type" value="Transcribed_RNA"/>
</dbReference>
<name>A0A0E9XAX5_ANGAN</name>